<organism evidence="2 3">
    <name type="scientific">Rangifer tarandus platyrhynchus</name>
    <name type="common">Svalbard reindeer</name>
    <dbReference type="NCBI Taxonomy" id="3082113"/>
    <lineage>
        <taxon>Eukaryota</taxon>
        <taxon>Metazoa</taxon>
        <taxon>Chordata</taxon>
        <taxon>Craniata</taxon>
        <taxon>Vertebrata</taxon>
        <taxon>Euteleostomi</taxon>
        <taxon>Mammalia</taxon>
        <taxon>Eutheria</taxon>
        <taxon>Laurasiatheria</taxon>
        <taxon>Artiodactyla</taxon>
        <taxon>Ruminantia</taxon>
        <taxon>Pecora</taxon>
        <taxon>Cervidae</taxon>
        <taxon>Odocoileinae</taxon>
        <taxon>Rangifer</taxon>
    </lineage>
</organism>
<evidence type="ECO:0000313" key="2">
    <source>
        <dbReference type="EMBL" id="CAI9155196.1"/>
    </source>
</evidence>
<dbReference type="Proteomes" id="UP001176941">
    <property type="component" value="Chromosome 12"/>
</dbReference>
<evidence type="ECO:0000313" key="3">
    <source>
        <dbReference type="Proteomes" id="UP001176941"/>
    </source>
</evidence>
<feature type="region of interest" description="Disordered" evidence="1">
    <location>
        <begin position="1"/>
        <end position="73"/>
    </location>
</feature>
<sequence>MPDPLLPGPSQEEPLRASQPETEVTKPQRGKRGRTTLGSKPRGSAVRGGGARQEEQMLGSPARGCPRVPAAVSTHTRSLSARIWGLKLQPVQPSRGQEPRERKDAVKAALSLHQPQSAARWCALSATPRGPPGHRAPVS</sequence>
<reference evidence="2" key="1">
    <citation type="submission" date="2023-04" db="EMBL/GenBank/DDBJ databases">
        <authorList>
            <consortium name="ELIXIR-Norway"/>
        </authorList>
    </citation>
    <scope>NUCLEOTIDE SEQUENCE [LARGE SCALE GENOMIC DNA]</scope>
</reference>
<accession>A0ABN8Y441</accession>
<evidence type="ECO:0000256" key="1">
    <source>
        <dbReference type="SAM" id="MobiDB-lite"/>
    </source>
</evidence>
<name>A0ABN8Y441_RANTA</name>
<gene>
    <name evidence="2" type="ORF">MRATA1EN1_LOCUS4158</name>
</gene>
<keyword evidence="3" id="KW-1185">Reference proteome</keyword>
<protein>
    <submittedName>
        <fullName evidence="2">Uncharacterized protein</fullName>
    </submittedName>
</protein>
<proteinExistence type="predicted"/>
<dbReference type="EMBL" id="OX459948">
    <property type="protein sequence ID" value="CAI9155196.1"/>
    <property type="molecule type" value="Genomic_DNA"/>
</dbReference>